<name>A0A1I7X8Q2_HETBA</name>
<dbReference type="InterPro" id="IPR043034">
    <property type="entry name" value="DNA_pol_alpha_B_N_sf"/>
</dbReference>
<evidence type="ECO:0000256" key="1">
    <source>
        <dbReference type="SAM" id="Phobius"/>
    </source>
</evidence>
<dbReference type="InterPro" id="IPR013627">
    <property type="entry name" value="Pol_alpha_B_N"/>
</dbReference>
<evidence type="ECO:0000313" key="4">
    <source>
        <dbReference type="Proteomes" id="UP000095283"/>
    </source>
</evidence>
<dbReference type="Proteomes" id="UP000095283">
    <property type="component" value="Unplaced"/>
</dbReference>
<dbReference type="PANTHER" id="PTHR10953:SF29">
    <property type="entry name" value="NEDD8-ACTIVATING ENZYME E1 REGULATORY SUBUNIT"/>
    <property type="match status" value="1"/>
</dbReference>
<dbReference type="InterPro" id="IPR045886">
    <property type="entry name" value="ThiF/MoeB/HesA"/>
</dbReference>
<dbReference type="Pfam" id="PF00899">
    <property type="entry name" value="ThiF"/>
    <property type="match status" value="1"/>
</dbReference>
<proteinExistence type="predicted"/>
<dbReference type="GO" id="GO:0019781">
    <property type="term" value="F:NEDD8 activating enzyme activity"/>
    <property type="evidence" value="ECO:0007669"/>
    <property type="project" value="TreeGrafter"/>
</dbReference>
<dbReference type="Gene3D" id="1.10.8.530">
    <property type="entry name" value="DNA polymerase alpha-primase, subunit B, N-terminal domain"/>
    <property type="match status" value="1"/>
</dbReference>
<evidence type="ECO:0000259" key="3">
    <source>
        <dbReference type="Pfam" id="PF08418"/>
    </source>
</evidence>
<sequence length="591" mass="66555">MNDIRYDRQLRLWGEEGQLSIEQTSVCLLGASALGTEIMKSLVLAGVHAVCIIDDAVVTSSDLGHNFFLRESDLGYIRVYVKEHTIANNHEENPRVDLRLAILFYFSISGDPSAFPDSYDKRKEFLSVLWSMRRISESDFSNYDNFDEAKAALARSLQKTEISNIIRQTFVSHNSHLLKSCLFIHTRFELLENIPVSSMNEDVVSPSVWFILLRAADKFCREKGRYPGTNGVPCSIDAFDLRQRVISLLSANQALDTERLMTSISENAIKEMCRYGAGEPHVVASFIGVVMNGLDHELLSEALADFGYTCEDNDLFFDRLNRISIQYNLNGDDLVDELIASAMNLKRKSIDCALIDLMEPELAKRLKKNLDAALTLSTNKYRRPVLSERAPLNYSLTDVSCMEVDTYMTEDIGSTQLTGMYAMFAPFRSTPSNGKFQSRTDRGSVLLAIKGELFVPGPSDSRLQPIDVEIVTEKVDSKYANDKIANVIEAKYALLRDWEILFQTANPDVNQWSFPTNTTCETVFIYGEVLSDMNENLPMGDTTISLLLNKEDISIIRLDLSQLPEISLFPGQVCAILLLFLFLFSTVMTSF</sequence>
<keyword evidence="1" id="KW-0812">Transmembrane</keyword>
<evidence type="ECO:0000313" key="5">
    <source>
        <dbReference type="WBParaSite" id="Hba_14021"/>
    </source>
</evidence>
<dbReference type="InterPro" id="IPR035985">
    <property type="entry name" value="Ubiquitin-activating_enz"/>
</dbReference>
<dbReference type="PANTHER" id="PTHR10953">
    <property type="entry name" value="UBIQUITIN-ACTIVATING ENZYME E1"/>
    <property type="match status" value="1"/>
</dbReference>
<dbReference type="InterPro" id="IPR000594">
    <property type="entry name" value="ThiF_NAD_FAD-bd"/>
</dbReference>
<evidence type="ECO:0000259" key="2">
    <source>
        <dbReference type="Pfam" id="PF00899"/>
    </source>
</evidence>
<feature type="domain" description="THIF-type NAD/FAD binding fold" evidence="2">
    <location>
        <begin position="6"/>
        <end position="86"/>
    </location>
</feature>
<keyword evidence="4" id="KW-1185">Reference proteome</keyword>
<dbReference type="Pfam" id="PF08418">
    <property type="entry name" value="Pol_alpha_B_N"/>
    <property type="match status" value="1"/>
</dbReference>
<reference evidence="5" key="1">
    <citation type="submission" date="2016-11" db="UniProtKB">
        <authorList>
            <consortium name="WormBaseParasite"/>
        </authorList>
    </citation>
    <scope>IDENTIFICATION</scope>
</reference>
<dbReference type="AlphaFoldDB" id="A0A1I7X8Q2"/>
<protein>
    <submittedName>
        <fullName evidence="5">ThiF domain-containing protein</fullName>
    </submittedName>
</protein>
<dbReference type="WBParaSite" id="Hba_14021">
    <property type="protein sequence ID" value="Hba_14021"/>
    <property type="gene ID" value="Hba_14021"/>
</dbReference>
<feature type="transmembrane region" description="Helical" evidence="1">
    <location>
        <begin position="568"/>
        <end position="588"/>
    </location>
</feature>
<dbReference type="Gene3D" id="3.40.50.720">
    <property type="entry name" value="NAD(P)-binding Rossmann-like Domain"/>
    <property type="match status" value="1"/>
</dbReference>
<organism evidence="4 5">
    <name type="scientific">Heterorhabditis bacteriophora</name>
    <name type="common">Entomopathogenic nematode worm</name>
    <dbReference type="NCBI Taxonomy" id="37862"/>
    <lineage>
        <taxon>Eukaryota</taxon>
        <taxon>Metazoa</taxon>
        <taxon>Ecdysozoa</taxon>
        <taxon>Nematoda</taxon>
        <taxon>Chromadorea</taxon>
        <taxon>Rhabditida</taxon>
        <taxon>Rhabditina</taxon>
        <taxon>Rhabditomorpha</taxon>
        <taxon>Strongyloidea</taxon>
        <taxon>Heterorhabditidae</taxon>
        <taxon>Heterorhabditis</taxon>
    </lineage>
</organism>
<dbReference type="GO" id="GO:0045116">
    <property type="term" value="P:protein neddylation"/>
    <property type="evidence" value="ECO:0007669"/>
    <property type="project" value="TreeGrafter"/>
</dbReference>
<feature type="domain" description="DNA polymerase alpha subunit B N-terminal" evidence="3">
    <location>
        <begin position="297"/>
        <end position="364"/>
    </location>
</feature>
<dbReference type="SUPFAM" id="SSF69572">
    <property type="entry name" value="Activating enzymes of the ubiquitin-like proteins"/>
    <property type="match status" value="1"/>
</dbReference>
<keyword evidence="1" id="KW-1133">Transmembrane helix</keyword>
<accession>A0A1I7X8Q2</accession>
<keyword evidence="1" id="KW-0472">Membrane</keyword>
<dbReference type="GO" id="GO:0005737">
    <property type="term" value="C:cytoplasm"/>
    <property type="evidence" value="ECO:0007669"/>
    <property type="project" value="TreeGrafter"/>
</dbReference>